<reference evidence="2 3" key="1">
    <citation type="submission" date="2016-07" db="EMBL/GenBank/DDBJ databases">
        <title>Multiple horizontal gene transfer events from other fungi enriched the ability of initially mycotrophic Trichoderma (Ascomycota) to feed on dead plant biomass.</title>
        <authorList>
            <consortium name="DOE Joint Genome Institute"/>
            <person name="Aerts A."/>
            <person name="Atanasova L."/>
            <person name="Chenthamara K."/>
            <person name="Zhang J."/>
            <person name="Grujic M."/>
            <person name="Henrissat B."/>
            <person name="Kuo A."/>
            <person name="Salamov A."/>
            <person name="Lipzen A."/>
            <person name="Labutti K."/>
            <person name="Barry K."/>
            <person name="Miao Y."/>
            <person name="Rahimi M.J."/>
            <person name="Shen Q."/>
            <person name="Grigoriev I.V."/>
            <person name="Kubicek C.P."/>
            <person name="Druzhinina I.S."/>
        </authorList>
    </citation>
    <scope>NUCLEOTIDE SEQUENCE [LARGE SCALE GENOMIC DNA]</scope>
    <source>
        <strain evidence="2 3">CBS 433.97</strain>
    </source>
</reference>
<accession>A0A2T3ZBD9</accession>
<dbReference type="GO" id="GO:0009277">
    <property type="term" value="C:fungal-type cell wall"/>
    <property type="evidence" value="ECO:0007669"/>
    <property type="project" value="TreeGrafter"/>
</dbReference>
<feature type="chain" id="PRO_5015394945" evidence="1">
    <location>
        <begin position="20"/>
        <end position="190"/>
    </location>
</feature>
<dbReference type="InterPro" id="IPR038843">
    <property type="entry name" value="Sed1/Spi1"/>
</dbReference>
<protein>
    <submittedName>
        <fullName evidence="2">Uncharacterized protein</fullName>
    </submittedName>
</protein>
<dbReference type="STRING" id="1042311.A0A2T3ZBD9"/>
<name>A0A2T3ZBD9_TRIA4</name>
<dbReference type="PANTHER" id="PTHR35523:SF1">
    <property type="entry name" value="CELL WALL PROTEIN SED1"/>
    <property type="match status" value="1"/>
</dbReference>
<keyword evidence="1" id="KW-0732">Signal</keyword>
<sequence length="190" mass="21204">MRFIQIVASAAALATSVAAGGGEYGNKQPEGSKVSSQASAFQSPTVIPINSITYTVTEPTTLTITNCPCTITHPVPPCLLLLLLLLLLRRLLHHHLRKPPWSHPRRPLSFPRQFLLQFLLRRPPSSPRRFLLRRPLSSPRRFLLRRALRLLLLLRPLAQLLRSSPPLLPTRQMLASVLSSSLVLPLSLSK</sequence>
<dbReference type="PANTHER" id="PTHR35523">
    <property type="entry name" value="CELL WALL PROTEIN SED1"/>
    <property type="match status" value="1"/>
</dbReference>
<dbReference type="GO" id="GO:0005199">
    <property type="term" value="F:structural constituent of cell wall"/>
    <property type="evidence" value="ECO:0007669"/>
    <property type="project" value="InterPro"/>
</dbReference>
<dbReference type="AlphaFoldDB" id="A0A2T3ZBD9"/>
<gene>
    <name evidence="2" type="ORF">M441DRAFT_383910</name>
</gene>
<evidence type="ECO:0000313" key="2">
    <source>
        <dbReference type="EMBL" id="PTB42124.1"/>
    </source>
</evidence>
<evidence type="ECO:0000313" key="3">
    <source>
        <dbReference type="Proteomes" id="UP000240493"/>
    </source>
</evidence>
<dbReference type="OrthoDB" id="4094614at2759"/>
<dbReference type="EMBL" id="KZ679260">
    <property type="protein sequence ID" value="PTB42124.1"/>
    <property type="molecule type" value="Genomic_DNA"/>
</dbReference>
<keyword evidence="3" id="KW-1185">Reference proteome</keyword>
<proteinExistence type="predicted"/>
<organism evidence="2 3">
    <name type="scientific">Trichoderma asperellum (strain ATCC 204424 / CBS 433.97 / NBRC 101777)</name>
    <dbReference type="NCBI Taxonomy" id="1042311"/>
    <lineage>
        <taxon>Eukaryota</taxon>
        <taxon>Fungi</taxon>
        <taxon>Dikarya</taxon>
        <taxon>Ascomycota</taxon>
        <taxon>Pezizomycotina</taxon>
        <taxon>Sordariomycetes</taxon>
        <taxon>Hypocreomycetidae</taxon>
        <taxon>Hypocreales</taxon>
        <taxon>Hypocreaceae</taxon>
        <taxon>Trichoderma</taxon>
    </lineage>
</organism>
<feature type="signal peptide" evidence="1">
    <location>
        <begin position="1"/>
        <end position="19"/>
    </location>
</feature>
<dbReference type="Proteomes" id="UP000240493">
    <property type="component" value="Unassembled WGS sequence"/>
</dbReference>
<dbReference type="GO" id="GO:0031505">
    <property type="term" value="P:fungal-type cell wall organization"/>
    <property type="evidence" value="ECO:0007669"/>
    <property type="project" value="InterPro"/>
</dbReference>
<evidence type="ECO:0000256" key="1">
    <source>
        <dbReference type="SAM" id="SignalP"/>
    </source>
</evidence>